<dbReference type="Gramene" id="evm.model.04.2046">
    <property type="protein sequence ID" value="cds.evm.model.04.2046"/>
    <property type="gene ID" value="evm.TU.04.2046"/>
</dbReference>
<keyword evidence="3" id="KW-1185">Reference proteome</keyword>
<protein>
    <submittedName>
        <fullName evidence="2">Uncharacterized protein</fullName>
    </submittedName>
</protein>
<feature type="transmembrane region" description="Helical" evidence="1">
    <location>
        <begin position="68"/>
        <end position="88"/>
    </location>
</feature>
<evidence type="ECO:0000313" key="2">
    <source>
        <dbReference type="EnsemblPlants" id="cds.evm.model.04.2046"/>
    </source>
</evidence>
<keyword evidence="1" id="KW-0472">Membrane</keyword>
<dbReference type="EnsemblPlants" id="evm.model.04.2046">
    <property type="protein sequence ID" value="cds.evm.model.04.2046"/>
    <property type="gene ID" value="evm.TU.04.2046"/>
</dbReference>
<proteinExistence type="predicted"/>
<reference evidence="2" key="1">
    <citation type="submission" date="2018-11" db="EMBL/GenBank/DDBJ databases">
        <authorList>
            <person name="Grassa J C."/>
        </authorList>
    </citation>
    <scope>NUCLEOTIDE SEQUENCE [LARGE SCALE GENOMIC DNA]</scope>
</reference>
<dbReference type="PANTHER" id="PTHR33640">
    <property type="entry name" value="TRANSMEMBRANE PROTEIN"/>
    <property type="match status" value="1"/>
</dbReference>
<dbReference type="Proteomes" id="UP000596661">
    <property type="component" value="Chromosome 4"/>
</dbReference>
<evidence type="ECO:0000256" key="1">
    <source>
        <dbReference type="SAM" id="Phobius"/>
    </source>
</evidence>
<dbReference type="OMA" id="FRIVELC"/>
<sequence>MDSFDFHGVAEEKTSSTSKEFYNRIISLAKLFRFAELCVALFLVMWIFNRLPLAVEISGGYFRQVSSFLTSPLFVFLLCNIIVVTIIANSGKLSDQNQIADDTESELYEKIVKNSRDCKKLKNDIVLSETEGTTVYEDKQVISEVNTTVVIKEAETDHFDPYSDFPKVYRRWKSEQFERECVVEEDRHHLQRSESEKCMEIVVSDRERHPMENLASHDKLSDDDFNRTVEAFIAKQLKFRRREHGGGDGGGCGVELQHGDLEYEKSEVSCSSQSTIKIING</sequence>
<organism evidence="2 3">
    <name type="scientific">Cannabis sativa</name>
    <name type="common">Hemp</name>
    <name type="synonym">Marijuana</name>
    <dbReference type="NCBI Taxonomy" id="3483"/>
    <lineage>
        <taxon>Eukaryota</taxon>
        <taxon>Viridiplantae</taxon>
        <taxon>Streptophyta</taxon>
        <taxon>Embryophyta</taxon>
        <taxon>Tracheophyta</taxon>
        <taxon>Spermatophyta</taxon>
        <taxon>Magnoliopsida</taxon>
        <taxon>eudicotyledons</taxon>
        <taxon>Gunneridae</taxon>
        <taxon>Pentapetalae</taxon>
        <taxon>rosids</taxon>
        <taxon>fabids</taxon>
        <taxon>Rosales</taxon>
        <taxon>Cannabaceae</taxon>
        <taxon>Cannabis</taxon>
    </lineage>
</organism>
<dbReference type="AlphaFoldDB" id="A0A803PFG3"/>
<keyword evidence="1" id="KW-0812">Transmembrane</keyword>
<reference evidence="2" key="2">
    <citation type="submission" date="2021-03" db="UniProtKB">
        <authorList>
            <consortium name="EnsemblPlants"/>
        </authorList>
    </citation>
    <scope>IDENTIFICATION</scope>
</reference>
<dbReference type="OrthoDB" id="1916829at2759"/>
<evidence type="ECO:0000313" key="3">
    <source>
        <dbReference type="Proteomes" id="UP000596661"/>
    </source>
</evidence>
<dbReference type="PANTHER" id="PTHR33640:SF3">
    <property type="entry name" value="DUF4408 DOMAIN-CONTAINING PROTEIN"/>
    <property type="match status" value="1"/>
</dbReference>
<accession>A0A803PFG3</accession>
<keyword evidence="1" id="KW-1133">Transmembrane helix</keyword>
<feature type="transmembrane region" description="Helical" evidence="1">
    <location>
        <begin position="31"/>
        <end position="48"/>
    </location>
</feature>
<dbReference type="EMBL" id="UZAU01000401">
    <property type="status" value="NOT_ANNOTATED_CDS"/>
    <property type="molecule type" value="Genomic_DNA"/>
</dbReference>
<name>A0A803PFG3_CANSA</name>